<dbReference type="Gene3D" id="2.40.300.10">
    <property type="entry name" value="Head decoration protein D"/>
    <property type="match status" value="1"/>
</dbReference>
<reference evidence="1 2" key="1">
    <citation type="submission" date="2023-07" db="EMBL/GenBank/DDBJ databases">
        <title>Genomic Encyclopedia of Type Strains, Phase IV (KMG-IV): sequencing the most valuable type-strain genomes for metagenomic binning, comparative biology and taxonomic classification.</title>
        <authorList>
            <person name="Goeker M."/>
        </authorList>
    </citation>
    <scope>NUCLEOTIDE SEQUENCE [LARGE SCALE GENOMIC DNA]</scope>
    <source>
        <strain evidence="1 2">DSM 19922</strain>
    </source>
</reference>
<accession>A0ABU0MEE5</accession>
<evidence type="ECO:0008006" key="3">
    <source>
        <dbReference type="Google" id="ProtNLM"/>
    </source>
</evidence>
<proteinExistence type="predicted"/>
<protein>
    <recommendedName>
        <fullName evidence="3">Head decoration protein</fullName>
    </recommendedName>
</protein>
<comment type="caution">
    <text evidence="1">The sequence shown here is derived from an EMBL/GenBank/DDBJ whole genome shotgun (WGS) entry which is preliminary data.</text>
</comment>
<evidence type="ECO:0000313" key="1">
    <source>
        <dbReference type="EMBL" id="MDQ0531797.1"/>
    </source>
</evidence>
<dbReference type="Proteomes" id="UP001244552">
    <property type="component" value="Unassembled WGS sequence"/>
</dbReference>
<dbReference type="RefSeq" id="WP_209978703.1">
    <property type="nucleotide sequence ID" value="NZ_JAGINO010000002.1"/>
</dbReference>
<keyword evidence="2" id="KW-1185">Reference proteome</keyword>
<name>A0ABU0MEE5_9PROT</name>
<evidence type="ECO:0000313" key="2">
    <source>
        <dbReference type="Proteomes" id="UP001244552"/>
    </source>
</evidence>
<sequence>MPASFTSESFTPDRLQVEGPFPAKGITLASGQTLPRGAVLGKITASGKYVLSLAGASDGSQTPDLILAEATDAGAADTATVAYMSGTFGDDALTYGTGHSYATAFAPLRDVGILIVKPLS</sequence>
<gene>
    <name evidence="1" type="ORF">QO018_000633</name>
</gene>
<dbReference type="InterPro" id="IPR004195">
    <property type="entry name" value="Head_decoration_D"/>
</dbReference>
<dbReference type="Pfam" id="PF02924">
    <property type="entry name" value="HDPD"/>
    <property type="match status" value="1"/>
</dbReference>
<organism evidence="1 2">
    <name type="scientific">Azospirillum picis</name>
    <dbReference type="NCBI Taxonomy" id="488438"/>
    <lineage>
        <taxon>Bacteria</taxon>
        <taxon>Pseudomonadati</taxon>
        <taxon>Pseudomonadota</taxon>
        <taxon>Alphaproteobacteria</taxon>
        <taxon>Rhodospirillales</taxon>
        <taxon>Azospirillaceae</taxon>
        <taxon>Azospirillum</taxon>
    </lineage>
</organism>
<dbReference type="EMBL" id="JAUSVU010000002">
    <property type="protein sequence ID" value="MDQ0531797.1"/>
    <property type="molecule type" value="Genomic_DNA"/>
</dbReference>